<dbReference type="AlphaFoldDB" id="V8P7M3"/>
<feature type="compositionally biased region" description="Low complexity" evidence="1">
    <location>
        <begin position="8"/>
        <end position="26"/>
    </location>
</feature>
<feature type="region of interest" description="Disordered" evidence="1">
    <location>
        <begin position="1"/>
        <end position="36"/>
    </location>
</feature>
<evidence type="ECO:0000313" key="2">
    <source>
        <dbReference type="EMBL" id="ETE70355.1"/>
    </source>
</evidence>
<dbReference type="Proteomes" id="UP000018936">
    <property type="component" value="Unassembled WGS sequence"/>
</dbReference>
<feature type="compositionally biased region" description="Basic residues" evidence="1">
    <location>
        <begin position="67"/>
        <end position="78"/>
    </location>
</feature>
<keyword evidence="3" id="KW-1185">Reference proteome</keyword>
<protein>
    <submittedName>
        <fullName evidence="2">InfB</fullName>
    </submittedName>
</protein>
<proteinExistence type="predicted"/>
<organism evidence="2 3">
    <name type="scientific">Ophiophagus hannah</name>
    <name type="common">King cobra</name>
    <name type="synonym">Naja hannah</name>
    <dbReference type="NCBI Taxonomy" id="8665"/>
    <lineage>
        <taxon>Eukaryota</taxon>
        <taxon>Metazoa</taxon>
        <taxon>Chordata</taxon>
        <taxon>Craniata</taxon>
        <taxon>Vertebrata</taxon>
        <taxon>Euteleostomi</taxon>
        <taxon>Lepidosauria</taxon>
        <taxon>Squamata</taxon>
        <taxon>Bifurcata</taxon>
        <taxon>Unidentata</taxon>
        <taxon>Episquamata</taxon>
        <taxon>Toxicofera</taxon>
        <taxon>Serpentes</taxon>
        <taxon>Colubroidea</taxon>
        <taxon>Elapidae</taxon>
        <taxon>Elapinae</taxon>
        <taxon>Ophiophagus</taxon>
    </lineage>
</organism>
<feature type="non-terminal residue" evidence="2">
    <location>
        <position position="1"/>
    </location>
</feature>
<gene>
    <name evidence="2" type="primary">infB</name>
    <name evidence="2" type="ORF">L345_03850</name>
</gene>
<evidence type="ECO:0000313" key="3">
    <source>
        <dbReference type="Proteomes" id="UP000018936"/>
    </source>
</evidence>
<name>V8P7M3_OPHHA</name>
<reference evidence="2 3" key="1">
    <citation type="journal article" date="2013" name="Proc. Natl. Acad. Sci. U.S.A.">
        <title>The king cobra genome reveals dynamic gene evolution and adaptation in the snake venom system.</title>
        <authorList>
            <person name="Vonk F.J."/>
            <person name="Casewell N.R."/>
            <person name="Henkel C.V."/>
            <person name="Heimberg A.M."/>
            <person name="Jansen H.J."/>
            <person name="McCleary R.J."/>
            <person name="Kerkkamp H.M."/>
            <person name="Vos R.A."/>
            <person name="Guerreiro I."/>
            <person name="Calvete J.J."/>
            <person name="Wuster W."/>
            <person name="Woods A.E."/>
            <person name="Logan J.M."/>
            <person name="Harrison R.A."/>
            <person name="Castoe T.A."/>
            <person name="de Koning A.P."/>
            <person name="Pollock D.D."/>
            <person name="Yandell M."/>
            <person name="Calderon D."/>
            <person name="Renjifo C."/>
            <person name="Currier R.B."/>
            <person name="Salgado D."/>
            <person name="Pla D."/>
            <person name="Sanz L."/>
            <person name="Hyder A.S."/>
            <person name="Ribeiro J.M."/>
            <person name="Arntzen J.W."/>
            <person name="van den Thillart G.E."/>
            <person name="Boetzer M."/>
            <person name="Pirovano W."/>
            <person name="Dirks R.P."/>
            <person name="Spaink H.P."/>
            <person name="Duboule D."/>
            <person name="McGlinn E."/>
            <person name="Kini R.M."/>
            <person name="Richardson M.K."/>
        </authorList>
    </citation>
    <scope>NUCLEOTIDE SEQUENCE</scope>
    <source>
        <tissue evidence="2">Blood</tissue>
    </source>
</reference>
<feature type="compositionally biased region" description="Basic and acidic residues" evidence="1">
    <location>
        <begin position="133"/>
        <end position="142"/>
    </location>
</feature>
<dbReference type="EMBL" id="AZIM01000565">
    <property type="protein sequence ID" value="ETE70355.1"/>
    <property type="molecule type" value="Genomic_DNA"/>
</dbReference>
<feature type="region of interest" description="Disordered" evidence="1">
    <location>
        <begin position="126"/>
        <end position="157"/>
    </location>
</feature>
<feature type="region of interest" description="Disordered" evidence="1">
    <location>
        <begin position="55"/>
        <end position="112"/>
    </location>
</feature>
<feature type="compositionally biased region" description="Polar residues" evidence="1">
    <location>
        <begin position="101"/>
        <end position="112"/>
    </location>
</feature>
<evidence type="ECO:0000256" key="1">
    <source>
        <dbReference type="SAM" id="MobiDB-lite"/>
    </source>
</evidence>
<comment type="caution">
    <text evidence="2">The sequence shown here is derived from an EMBL/GenBank/DDBJ whole genome shotgun (WGS) entry which is preliminary data.</text>
</comment>
<accession>V8P7M3</accession>
<sequence length="271" mass="28370">MLVVWEEAASPCAKKSRAPSSPAAEPGQREHQAPAASNYAQTLLCSQLIGASETGPLLPDPWQGKARQGKARQGKAQRPKPLIPPSAFGHQGQKEHPAARGQTTEPYCSPSSAPLELAGGAYPVLFPPQQVAPRRDGSRDDANATALGAPALGPWRGGQEELEAAWTAAATRRGGPRAKRSGWAAGGELPVGLYRCGGEHGQFHGSDQEPGAVAVPLFRAESAPGAETSLASEQLGHLQRRQSRGVSVDAKLAAPRLFLFHSIAHLPGSYA</sequence>